<feature type="compositionally biased region" description="Basic and acidic residues" evidence="1">
    <location>
        <begin position="457"/>
        <end position="472"/>
    </location>
</feature>
<organism evidence="2 3">
    <name type="scientific">Tolypocladium paradoxum</name>
    <dbReference type="NCBI Taxonomy" id="94208"/>
    <lineage>
        <taxon>Eukaryota</taxon>
        <taxon>Fungi</taxon>
        <taxon>Dikarya</taxon>
        <taxon>Ascomycota</taxon>
        <taxon>Pezizomycotina</taxon>
        <taxon>Sordariomycetes</taxon>
        <taxon>Hypocreomycetidae</taxon>
        <taxon>Hypocreales</taxon>
        <taxon>Ophiocordycipitaceae</taxon>
        <taxon>Tolypocladium</taxon>
    </lineage>
</organism>
<evidence type="ECO:0000313" key="3">
    <source>
        <dbReference type="Proteomes" id="UP000237481"/>
    </source>
</evidence>
<proteinExistence type="predicted"/>
<feature type="compositionally biased region" description="Polar residues" evidence="1">
    <location>
        <begin position="54"/>
        <end position="69"/>
    </location>
</feature>
<feature type="region of interest" description="Disordered" evidence="1">
    <location>
        <begin position="861"/>
        <end position="887"/>
    </location>
</feature>
<keyword evidence="3" id="KW-1185">Reference proteome</keyword>
<feature type="compositionally biased region" description="Pro residues" evidence="1">
    <location>
        <begin position="722"/>
        <end position="733"/>
    </location>
</feature>
<dbReference type="EMBL" id="PKSG01000162">
    <property type="protein sequence ID" value="POR38202.1"/>
    <property type="molecule type" value="Genomic_DNA"/>
</dbReference>
<feature type="compositionally biased region" description="Basic and acidic residues" evidence="1">
    <location>
        <begin position="416"/>
        <end position="426"/>
    </location>
</feature>
<gene>
    <name evidence="2" type="ORF">TPAR_01600</name>
</gene>
<accession>A0A2S4L6Y0</accession>
<reference evidence="2 3" key="1">
    <citation type="submission" date="2018-01" db="EMBL/GenBank/DDBJ databases">
        <title>Harnessing the power of phylogenomics to disentangle the directionality and signatures of interkingdom host jumping in the parasitic fungal genus Tolypocladium.</title>
        <authorList>
            <person name="Quandt C.A."/>
            <person name="Patterson W."/>
            <person name="Spatafora J.W."/>
        </authorList>
    </citation>
    <scope>NUCLEOTIDE SEQUENCE [LARGE SCALE GENOMIC DNA]</scope>
    <source>
        <strain evidence="2 3">NRBC 100945</strain>
    </source>
</reference>
<feature type="compositionally biased region" description="Polar residues" evidence="1">
    <location>
        <begin position="535"/>
        <end position="553"/>
    </location>
</feature>
<feature type="compositionally biased region" description="Pro residues" evidence="1">
    <location>
        <begin position="130"/>
        <end position="144"/>
    </location>
</feature>
<dbReference type="AlphaFoldDB" id="A0A2S4L6Y0"/>
<protein>
    <submittedName>
        <fullName evidence="2">Uncharacterized protein</fullName>
    </submittedName>
</protein>
<feature type="region of interest" description="Disordered" evidence="1">
    <location>
        <begin position="607"/>
        <end position="628"/>
    </location>
</feature>
<sequence length="1043" mass="115200">MMVPPPEYGLGPLNAGLASQRQFKKHKVLPRPRNDRGLDDTRSIPARYDLIIDTSPSGNLSGSQPSSPRTLKHESRRIGAGPDLPPTPPNHSRNSSSSHSALPSSPTIADSGLQTPQRTIRRPTATPPDQRNPPTPDVTPPGPATRPRAPRPSVLDRGPSRTAVTDSRTESFKTAREEPLSSEDEGGKSTVRPTLGSATTSRTTVLQIPDAKSSRTIQPQALDLALERLELAPVDTYTPRTRGEFGKFDGDWGSPSDVEQEWDDNLQRVVTIRKRLAGPGGPETPQQSGHNGILEDNMVVPTNATKAVRQMSLREVAALNSSPKRTSDRSRGPTGPSNSEPSVHVGTRRSSGHSMKSDPSTIVEAILVDAPPQRRRTLRHVRKQRTLREPSPGQPESAMKGAGVNQLTKSLPAAKQRPETSHRHDSYASNTTTNSISSGRARREVWKNGGIPVIVVPDRRSSSKAKSSKEPSLRSTSSRWSKRTLSVGSTPQDMSPSKDVAPVFERRPRRGRSQAPSESDPLEQRTMDFPPTIPARSSSLSAPTSRNASRAGSLTADSLRALNNLQHPPVRAPEQATTRAPELGPSLMPEMVIQSPVSISGRFEREETQDFHGLGRHDDAASSKRYSSRNTPFSIASFETTGTAPEVSEALAVHMYPHQNSSVLVVNHSAKPSEASDTSNKEAEAEESSVPPKITTTSPDGGPVTPPQQHGSSDEVDSPLRNPRPPPKPPTHPPAINFIPATPSSGLTPADETHMQLGNYFEATGEKPPRRRSIVRRALSRRRHSIDYPPTASKAPGILTRTFSLSRNVRYFSAAATGKGFDPDKDAAYPRKEDKPADQDKLHPYWRPQWSDDERFECDGNCSHSDHDTEDEVYRYPPIDNRPRMPNRSLSARMKRTFAIMPIRDEYYPADNIQGPERRTIRRTPSGNLRVMRHRTSAESLRKRESMRRGPSAASDEGMRRSFWRGHSIRRRSSKEKVRRSSISSRLEGIQDLPRRLSEKRREKRTQELRQMISAPTEVRDGVEEVIKPMSARNRRYDSSALI</sequence>
<feature type="region of interest" description="Disordered" evidence="1">
    <location>
        <begin position="1"/>
        <end position="216"/>
    </location>
</feature>
<evidence type="ECO:0000313" key="2">
    <source>
        <dbReference type="EMBL" id="POR38202.1"/>
    </source>
</evidence>
<feature type="compositionally biased region" description="Basic residues" evidence="1">
    <location>
        <begin position="373"/>
        <end position="385"/>
    </location>
</feature>
<feature type="compositionally biased region" description="Basic and acidic residues" evidence="1">
    <location>
        <begin position="936"/>
        <end position="948"/>
    </location>
</feature>
<feature type="compositionally biased region" description="Polar residues" evidence="1">
    <location>
        <begin position="196"/>
        <end position="206"/>
    </location>
</feature>
<comment type="caution">
    <text evidence="2">The sequence shown here is derived from an EMBL/GenBank/DDBJ whole genome shotgun (WGS) entry which is preliminary data.</text>
</comment>
<evidence type="ECO:0000256" key="1">
    <source>
        <dbReference type="SAM" id="MobiDB-lite"/>
    </source>
</evidence>
<feature type="region of interest" description="Disordered" evidence="1">
    <location>
        <begin position="316"/>
        <end position="444"/>
    </location>
</feature>
<feature type="region of interest" description="Disordered" evidence="1">
    <location>
        <begin position="669"/>
        <end position="752"/>
    </location>
</feature>
<feature type="region of interest" description="Disordered" evidence="1">
    <location>
        <begin position="820"/>
        <end position="845"/>
    </location>
</feature>
<feature type="compositionally biased region" description="Low complexity" evidence="1">
    <location>
        <begin position="90"/>
        <end position="107"/>
    </location>
</feature>
<feature type="compositionally biased region" description="Basic and acidic residues" evidence="1">
    <location>
        <begin position="607"/>
        <end position="622"/>
    </location>
</feature>
<dbReference type="STRING" id="94208.A0A2S4L6Y0"/>
<feature type="region of interest" description="Disordered" evidence="1">
    <location>
        <begin position="933"/>
        <end position="986"/>
    </location>
</feature>
<feature type="compositionally biased region" description="Polar residues" evidence="1">
    <location>
        <begin position="473"/>
        <end position="495"/>
    </location>
</feature>
<feature type="region of interest" description="Disordered" evidence="1">
    <location>
        <begin position="457"/>
        <end position="553"/>
    </location>
</feature>
<feature type="compositionally biased region" description="Polar residues" evidence="1">
    <location>
        <begin position="427"/>
        <end position="438"/>
    </location>
</feature>
<feature type="compositionally biased region" description="Basic residues" evidence="1">
    <location>
        <begin position="962"/>
        <end position="980"/>
    </location>
</feature>
<feature type="region of interest" description="Disordered" evidence="1">
    <location>
        <begin position="276"/>
        <end position="296"/>
    </location>
</feature>
<feature type="compositionally biased region" description="Basic and acidic residues" evidence="1">
    <location>
        <begin position="32"/>
        <end position="42"/>
    </location>
</feature>
<feature type="compositionally biased region" description="Basic and acidic residues" evidence="1">
    <location>
        <begin position="821"/>
        <end position="843"/>
    </location>
</feature>
<dbReference type="OrthoDB" id="3870679at2759"/>
<feature type="region of interest" description="Disordered" evidence="1">
    <location>
        <begin position="240"/>
        <end position="260"/>
    </location>
</feature>
<feature type="compositionally biased region" description="Basic and acidic residues" evidence="1">
    <location>
        <begin position="167"/>
        <end position="179"/>
    </location>
</feature>
<name>A0A2S4L6Y0_9HYPO</name>
<dbReference type="Proteomes" id="UP000237481">
    <property type="component" value="Unassembled WGS sequence"/>
</dbReference>
<feature type="compositionally biased region" description="Basic and acidic residues" evidence="1">
    <location>
        <begin position="241"/>
        <end position="250"/>
    </location>
</feature>